<organism evidence="3 4">
    <name type="scientific">Elysia crispata</name>
    <name type="common">lettuce slug</name>
    <dbReference type="NCBI Taxonomy" id="231223"/>
    <lineage>
        <taxon>Eukaryota</taxon>
        <taxon>Metazoa</taxon>
        <taxon>Spiralia</taxon>
        <taxon>Lophotrochozoa</taxon>
        <taxon>Mollusca</taxon>
        <taxon>Gastropoda</taxon>
        <taxon>Heterobranchia</taxon>
        <taxon>Euthyneura</taxon>
        <taxon>Panpulmonata</taxon>
        <taxon>Sacoglossa</taxon>
        <taxon>Placobranchoidea</taxon>
        <taxon>Plakobranchidae</taxon>
        <taxon>Elysia</taxon>
    </lineage>
</organism>
<name>A0AAE0YIG4_9GAST</name>
<evidence type="ECO:0008006" key="5">
    <source>
        <dbReference type="Google" id="ProtNLM"/>
    </source>
</evidence>
<evidence type="ECO:0000259" key="1">
    <source>
        <dbReference type="Pfam" id="PF16044"/>
    </source>
</evidence>
<dbReference type="EMBL" id="JAWDGP010006183">
    <property type="protein sequence ID" value="KAK3745958.1"/>
    <property type="molecule type" value="Genomic_DNA"/>
</dbReference>
<dbReference type="Pfam" id="PF16044">
    <property type="entry name" value="DUF4796_C"/>
    <property type="match status" value="1"/>
</dbReference>
<accession>A0AAE0YIG4</accession>
<protein>
    <recommendedName>
        <fullName evidence="5">MKRN2 opposite strand protein</fullName>
    </recommendedName>
</protein>
<dbReference type="PANTHER" id="PTHR33963:SF2">
    <property type="entry name" value="MKRN2 OPPOSITE STRAND PROTEIN"/>
    <property type="match status" value="1"/>
</dbReference>
<dbReference type="Pfam" id="PF22795">
    <property type="entry name" value="DUF4796_N"/>
    <property type="match status" value="1"/>
</dbReference>
<dbReference type="AlphaFoldDB" id="A0AAE0YIG4"/>
<dbReference type="InterPro" id="IPR053922">
    <property type="entry name" value="MKRN2OS-like_N"/>
</dbReference>
<evidence type="ECO:0000259" key="2">
    <source>
        <dbReference type="Pfam" id="PF22795"/>
    </source>
</evidence>
<feature type="domain" description="MKRN2 opposite strand protein-like C-terminal" evidence="1">
    <location>
        <begin position="47"/>
        <end position="231"/>
    </location>
</feature>
<dbReference type="Proteomes" id="UP001283361">
    <property type="component" value="Unassembled WGS sequence"/>
</dbReference>
<dbReference type="PANTHER" id="PTHR33963">
    <property type="entry name" value="MKRN2 OPPOSITE STRAND PROTEIN"/>
    <property type="match status" value="1"/>
</dbReference>
<evidence type="ECO:0000313" key="3">
    <source>
        <dbReference type="EMBL" id="KAK3745958.1"/>
    </source>
</evidence>
<sequence>MDATNSLKLRCFQHCRKDTDLVCFRLPERCPLCGEDTAMTPCRIPPYILPSPFVSSGAAPRSVVVRPTNGTFISHYSSVCDLHIGLTDGSGRVTEFDERGLTVGSLWSQCLVVLTCPSHQSSQPAARVSPPSIPSDPPDCGPQTWDLALNQLAAAQRQGSLWESDRYNEQTWNCFDLVLFFLTLLKQDHHLAGFDLDLSLGSEDMRAGFCDRFLVQKCRRAGDFVQLYRRVAAEGCISVTRRPKDVVAQH</sequence>
<proteinExistence type="predicted"/>
<keyword evidence="4" id="KW-1185">Reference proteome</keyword>
<gene>
    <name evidence="3" type="ORF">RRG08_057758</name>
</gene>
<dbReference type="InterPro" id="IPR053921">
    <property type="entry name" value="MKRN2OS-like_C"/>
</dbReference>
<feature type="domain" description="MKRN2 opposite strand protein-like N-terminal" evidence="2">
    <location>
        <begin position="11"/>
        <end position="36"/>
    </location>
</feature>
<comment type="caution">
    <text evidence="3">The sequence shown here is derived from an EMBL/GenBank/DDBJ whole genome shotgun (WGS) entry which is preliminary data.</text>
</comment>
<evidence type="ECO:0000313" key="4">
    <source>
        <dbReference type="Proteomes" id="UP001283361"/>
    </source>
</evidence>
<dbReference type="InterPro" id="IPR032016">
    <property type="entry name" value="MKRN2OS-like"/>
</dbReference>
<reference evidence="3" key="1">
    <citation type="journal article" date="2023" name="G3 (Bethesda)">
        <title>A reference genome for the long-term kleptoplast-retaining sea slug Elysia crispata morphotype clarki.</title>
        <authorList>
            <person name="Eastman K.E."/>
            <person name="Pendleton A.L."/>
            <person name="Shaikh M.A."/>
            <person name="Suttiyut T."/>
            <person name="Ogas R."/>
            <person name="Tomko P."/>
            <person name="Gavelis G."/>
            <person name="Widhalm J.R."/>
            <person name="Wisecaver J.H."/>
        </authorList>
    </citation>
    <scope>NUCLEOTIDE SEQUENCE</scope>
    <source>
        <strain evidence="3">ECLA1</strain>
    </source>
</reference>